<name>A0ABD7ZC04_LACZE</name>
<evidence type="ECO:0000313" key="5">
    <source>
        <dbReference type="Proteomes" id="UP001229832"/>
    </source>
</evidence>
<sequence>MGIFDKFKDASNKLSESSSLTADEKEARKLAKAALKADIVLEQPVHFIAGRELVSATSFFGDKMYQLKSGNVVFNLDNPVYFRISSIKFAGPIYHEEQKTQSQSDTNHKSKTKKHRHGLGGAVVGTLLMPGVGTIAGAVIGGHSGKDKTKGHSTTQASSVMTTSQVEDDSSTTLFLVNNETGEKLQIVLSTKTADYQKLLSFKVDEESEKAMESSETVITSDKPKTSDDPIEQVKQFKSLLDDGIITQEEFDAKKKQLLGL</sequence>
<dbReference type="AlphaFoldDB" id="A0ABD7ZC04"/>
<evidence type="ECO:0000256" key="1">
    <source>
        <dbReference type="SAM" id="MobiDB-lite"/>
    </source>
</evidence>
<feature type="transmembrane region" description="Helical" evidence="2">
    <location>
        <begin position="119"/>
        <end position="140"/>
    </location>
</feature>
<dbReference type="EMBL" id="CP132485">
    <property type="protein sequence ID" value="WLV84676.1"/>
    <property type="molecule type" value="Genomic_DNA"/>
</dbReference>
<proteinExistence type="predicted"/>
<feature type="region of interest" description="Disordered" evidence="1">
    <location>
        <begin position="96"/>
        <end position="116"/>
    </location>
</feature>
<evidence type="ECO:0000313" key="4">
    <source>
        <dbReference type="EMBL" id="WLV84676.1"/>
    </source>
</evidence>
<organism evidence="4 5">
    <name type="scientific">Lacticaseibacillus zeae subsp. silagei</name>
    <dbReference type="NCBI Taxonomy" id="3068307"/>
    <lineage>
        <taxon>Bacteria</taxon>
        <taxon>Bacillati</taxon>
        <taxon>Bacillota</taxon>
        <taxon>Bacilli</taxon>
        <taxon>Lactobacillales</taxon>
        <taxon>Lactobacillaceae</taxon>
        <taxon>Lacticaseibacillus</taxon>
    </lineage>
</organism>
<feature type="compositionally biased region" description="Polar residues" evidence="1">
    <location>
        <begin position="152"/>
        <end position="165"/>
    </location>
</feature>
<protein>
    <submittedName>
        <fullName evidence="4">SHOCT domain-containing protein</fullName>
    </submittedName>
</protein>
<gene>
    <name evidence="4" type="ORF">LACZS2_001157</name>
</gene>
<dbReference type="GeneID" id="93268830"/>
<evidence type="ECO:0000256" key="2">
    <source>
        <dbReference type="SAM" id="Phobius"/>
    </source>
</evidence>
<reference evidence="4 5" key="1">
    <citation type="submission" date="2023-08" db="EMBL/GenBank/DDBJ databases">
        <authorList>
            <person name="Buchebner-Jance M."/>
        </authorList>
    </citation>
    <scope>NUCLEOTIDE SEQUENCE [LARGE SCALE GENOMIC DNA]</scope>
    <source>
        <strain evidence="4 5">NCIMB 15475</strain>
    </source>
</reference>
<dbReference type="Pfam" id="PF09851">
    <property type="entry name" value="SHOCT"/>
    <property type="match status" value="1"/>
</dbReference>
<dbReference type="Proteomes" id="UP001229832">
    <property type="component" value="Chromosome"/>
</dbReference>
<dbReference type="RefSeq" id="WP_070651957.1">
    <property type="nucleotide sequence ID" value="NZ_CP132484.1"/>
</dbReference>
<evidence type="ECO:0000259" key="3">
    <source>
        <dbReference type="Pfam" id="PF09851"/>
    </source>
</evidence>
<feature type="domain" description="SHOCT" evidence="3">
    <location>
        <begin position="232"/>
        <end position="259"/>
    </location>
</feature>
<feature type="region of interest" description="Disordered" evidence="1">
    <location>
        <begin position="143"/>
        <end position="165"/>
    </location>
</feature>
<keyword evidence="2" id="KW-0812">Transmembrane</keyword>
<keyword evidence="2" id="KW-1133">Transmembrane helix</keyword>
<accession>A0ABD7ZC04</accession>
<dbReference type="InterPro" id="IPR018649">
    <property type="entry name" value="SHOCT"/>
</dbReference>
<keyword evidence="5" id="KW-1185">Reference proteome</keyword>
<keyword evidence="2" id="KW-0472">Membrane</keyword>